<feature type="region of interest" description="Disordered" evidence="2">
    <location>
        <begin position="1"/>
        <end position="91"/>
    </location>
</feature>
<accession>A0AAD4P133</accession>
<dbReference type="InterPro" id="IPR011257">
    <property type="entry name" value="DNA_glycosylase"/>
</dbReference>
<dbReference type="EMBL" id="SDAM02001094">
    <property type="protein sequence ID" value="KAH6823028.1"/>
    <property type="molecule type" value="Genomic_DNA"/>
</dbReference>
<feature type="compositionally biased region" description="Polar residues" evidence="2">
    <location>
        <begin position="1"/>
        <end position="10"/>
    </location>
</feature>
<evidence type="ECO:0000256" key="2">
    <source>
        <dbReference type="SAM" id="MobiDB-lite"/>
    </source>
</evidence>
<feature type="compositionally biased region" description="Low complexity" evidence="2">
    <location>
        <begin position="45"/>
        <end position="59"/>
    </location>
</feature>
<gene>
    <name evidence="3" type="ORF">C2S53_019876</name>
</gene>
<evidence type="ECO:0000313" key="3">
    <source>
        <dbReference type="EMBL" id="KAH6823028.1"/>
    </source>
</evidence>
<dbReference type="InterPro" id="IPR005019">
    <property type="entry name" value="Adenine_glyco"/>
</dbReference>
<feature type="binding site" evidence="1">
    <location>
        <position position="129"/>
    </location>
    <ligand>
        <name>Zn(2+)</name>
        <dbReference type="ChEBI" id="CHEBI:29105"/>
    </ligand>
</feature>
<keyword evidence="1" id="KW-0479">Metal-binding</keyword>
<dbReference type="GO" id="GO:0046872">
    <property type="term" value="F:metal ion binding"/>
    <property type="evidence" value="ECO:0007669"/>
    <property type="project" value="UniProtKB-KW"/>
</dbReference>
<organism evidence="3 4">
    <name type="scientific">Perilla frutescens var. hirtella</name>
    <name type="common">Perilla citriodora</name>
    <name type="synonym">Perilla setoyensis</name>
    <dbReference type="NCBI Taxonomy" id="608512"/>
    <lineage>
        <taxon>Eukaryota</taxon>
        <taxon>Viridiplantae</taxon>
        <taxon>Streptophyta</taxon>
        <taxon>Embryophyta</taxon>
        <taxon>Tracheophyta</taxon>
        <taxon>Spermatophyta</taxon>
        <taxon>Magnoliopsida</taxon>
        <taxon>eudicotyledons</taxon>
        <taxon>Gunneridae</taxon>
        <taxon>Pentapetalae</taxon>
        <taxon>asterids</taxon>
        <taxon>lamiids</taxon>
        <taxon>Lamiales</taxon>
        <taxon>Lamiaceae</taxon>
        <taxon>Nepetoideae</taxon>
        <taxon>Elsholtzieae</taxon>
        <taxon>Perilla</taxon>
    </lineage>
</organism>
<feature type="compositionally biased region" description="Low complexity" evidence="2">
    <location>
        <begin position="67"/>
        <end position="83"/>
    </location>
</feature>
<feature type="binding site" evidence="1">
    <location>
        <position position="302"/>
    </location>
    <ligand>
        <name>Zn(2+)</name>
        <dbReference type="ChEBI" id="CHEBI:29105"/>
    </ligand>
</feature>
<dbReference type="SUPFAM" id="SSF48150">
    <property type="entry name" value="DNA-glycosylase"/>
    <property type="match status" value="1"/>
</dbReference>
<proteinExistence type="predicted"/>
<dbReference type="Gene3D" id="1.10.340.30">
    <property type="entry name" value="Hypothetical protein, domain 2"/>
    <property type="match status" value="1"/>
</dbReference>
<dbReference type="Proteomes" id="UP001190926">
    <property type="component" value="Unassembled WGS sequence"/>
</dbReference>
<keyword evidence="4" id="KW-1185">Reference proteome</keyword>
<evidence type="ECO:0000313" key="4">
    <source>
        <dbReference type="Proteomes" id="UP001190926"/>
    </source>
</evidence>
<evidence type="ECO:0000256" key="1">
    <source>
        <dbReference type="PIRSR" id="PIRSR605019-1"/>
    </source>
</evidence>
<dbReference type="PANTHER" id="PTHR31116">
    <property type="entry name" value="OS04G0501200 PROTEIN"/>
    <property type="match status" value="1"/>
</dbReference>
<keyword evidence="1" id="KW-0862">Zinc</keyword>
<dbReference type="Pfam" id="PF03352">
    <property type="entry name" value="Adenine_glyco"/>
    <property type="match status" value="1"/>
</dbReference>
<comment type="caution">
    <text evidence="3">The sequence shown here is derived from an EMBL/GenBank/DDBJ whole genome shotgun (WGS) entry which is preliminary data.</text>
</comment>
<sequence>MSTATEQTGAETPPILGPMGNRVRILEEHRRKVRMKKPPEKPKKLAAQPPAKPAAAAAAFVRRNVSDDSSSDSSSSASSSSGSIVKSAEITSSRRMKNRNGVVRAAKIVPHGVGAMSLYPAVPLPVKRCDWITPNSEPLYTSFHDEEWGVPVHNDAKLLELLVFSQALAELSWPLILSKRALFRKVFHDFDPISVANLDEERLLSIRVHGSPLLSEAKVRAIIDNAKQLPKIQQEFGSFSNYCWRFVNHKPMKSGFRYAQQVPAKTPKSDVISKDLLQRGFRCVGPTVVYSFMQVAGLVNDHLVSCYRYNDCRYHDCSHGVAKESRPTT</sequence>
<dbReference type="GO" id="GO:0008725">
    <property type="term" value="F:DNA-3-methyladenine glycosylase activity"/>
    <property type="evidence" value="ECO:0007669"/>
    <property type="project" value="InterPro"/>
</dbReference>
<feature type="binding site" evidence="1">
    <location>
        <position position="306"/>
    </location>
    <ligand>
        <name>Zn(2+)</name>
        <dbReference type="ChEBI" id="CHEBI:29105"/>
    </ligand>
</feature>
<reference evidence="3 4" key="1">
    <citation type="journal article" date="2021" name="Nat. Commun.">
        <title>Incipient diploidization of the medicinal plant Perilla within 10,000 years.</title>
        <authorList>
            <person name="Zhang Y."/>
            <person name="Shen Q."/>
            <person name="Leng L."/>
            <person name="Zhang D."/>
            <person name="Chen S."/>
            <person name="Shi Y."/>
            <person name="Ning Z."/>
            <person name="Chen S."/>
        </authorList>
    </citation>
    <scope>NUCLEOTIDE SEQUENCE [LARGE SCALE GENOMIC DNA]</scope>
    <source>
        <strain evidence="4">cv. PC099</strain>
    </source>
</reference>
<protein>
    <submittedName>
        <fullName evidence="3">DNA glycosylase superfamily protein</fullName>
    </submittedName>
</protein>
<dbReference type="PANTHER" id="PTHR31116:SF25">
    <property type="entry name" value="DNA GLYCOSYLASE SUPERFAMILY PROTEIN"/>
    <property type="match status" value="1"/>
</dbReference>
<dbReference type="AlphaFoldDB" id="A0AAD4P133"/>
<feature type="binding site" evidence="1">
    <location>
        <position position="144"/>
    </location>
    <ligand>
        <name>Zn(2+)</name>
        <dbReference type="ChEBI" id="CHEBI:29105"/>
    </ligand>
</feature>
<name>A0AAD4P133_PERFH</name>
<dbReference type="GO" id="GO:0006284">
    <property type="term" value="P:base-excision repair"/>
    <property type="evidence" value="ECO:0007669"/>
    <property type="project" value="InterPro"/>
</dbReference>